<gene>
    <name evidence="1" type="ORF">SCHPADRAFT_712572</name>
</gene>
<dbReference type="EMBL" id="KQ086267">
    <property type="protein sequence ID" value="KLO05782.1"/>
    <property type="molecule type" value="Genomic_DNA"/>
</dbReference>
<keyword evidence="2" id="KW-1185">Reference proteome</keyword>
<dbReference type="Gene3D" id="3.80.10.10">
    <property type="entry name" value="Ribonuclease Inhibitor"/>
    <property type="match status" value="1"/>
</dbReference>
<dbReference type="OrthoDB" id="3365698at2759"/>
<dbReference type="AlphaFoldDB" id="A0A0H2R359"/>
<dbReference type="InParanoid" id="A0A0H2R359"/>
<name>A0A0H2R359_9AGAM</name>
<accession>A0A0H2R359</accession>
<dbReference type="SUPFAM" id="SSF52047">
    <property type="entry name" value="RNI-like"/>
    <property type="match status" value="1"/>
</dbReference>
<organism evidence="1 2">
    <name type="scientific">Schizopora paradoxa</name>
    <dbReference type="NCBI Taxonomy" id="27342"/>
    <lineage>
        <taxon>Eukaryota</taxon>
        <taxon>Fungi</taxon>
        <taxon>Dikarya</taxon>
        <taxon>Basidiomycota</taxon>
        <taxon>Agaricomycotina</taxon>
        <taxon>Agaricomycetes</taxon>
        <taxon>Hymenochaetales</taxon>
        <taxon>Schizoporaceae</taxon>
        <taxon>Schizopora</taxon>
    </lineage>
</organism>
<dbReference type="Proteomes" id="UP000053477">
    <property type="component" value="Unassembled WGS sequence"/>
</dbReference>
<evidence type="ECO:0000313" key="1">
    <source>
        <dbReference type="EMBL" id="KLO05782.1"/>
    </source>
</evidence>
<evidence type="ECO:0000313" key="2">
    <source>
        <dbReference type="Proteomes" id="UP000053477"/>
    </source>
</evidence>
<sequence length="463" mass="52238">MDTQDSSKISVADIPPDVLYRIVEISLWTHLPEPIASQLDAIKFLSSFPPYNFAQTCRSWRNTVSTSKTLWSSIFLSLDSLDGDVWDALTWRINCHLERAGNLPLTLFLRLSSWHIYHSIRSSEFIALLLSRRTTWKRIALYVEGPIISTISLGVKDLQMLEEIHIGSSVKLAIEKSTFPSLKYLELEGLPSSNTMDWLQVSPNLQELSFLNIPESWVSQSASPANTNSFPFLRTLCITRANESSPPVRDMRSQSFVACVLNSITAHALTVLDLYLYSIDSHEALYHFLQRSSPPLEVLRLDVQSVVQEDEITRQQLVSIAFSFVPSVRELRYRGDPNALLCPEHIIRMLTATRGIPVAIPILLPELEHLELIDVVVPIHLLVYIVELRRQPKNRTLKSVSFLGCYAQPPRRMSIYEVGAELGNFEPSDDVSQLPATLSAMGKFVSEGLELRVQQVIPDNDGV</sequence>
<proteinExistence type="predicted"/>
<protein>
    <recommendedName>
        <fullName evidence="3">F-box domain-containing protein</fullName>
    </recommendedName>
</protein>
<dbReference type="InterPro" id="IPR032675">
    <property type="entry name" value="LRR_dom_sf"/>
</dbReference>
<evidence type="ECO:0008006" key="3">
    <source>
        <dbReference type="Google" id="ProtNLM"/>
    </source>
</evidence>
<reference evidence="1 2" key="1">
    <citation type="submission" date="2015-04" db="EMBL/GenBank/DDBJ databases">
        <title>Complete genome sequence of Schizopora paradoxa KUC8140, a cosmopolitan wood degrader in East Asia.</title>
        <authorList>
            <consortium name="DOE Joint Genome Institute"/>
            <person name="Min B."/>
            <person name="Park H."/>
            <person name="Jang Y."/>
            <person name="Kim J.-J."/>
            <person name="Kim K.H."/>
            <person name="Pangilinan J."/>
            <person name="Lipzen A."/>
            <person name="Riley R."/>
            <person name="Grigoriev I.V."/>
            <person name="Spatafora J.W."/>
            <person name="Choi I.-G."/>
        </authorList>
    </citation>
    <scope>NUCLEOTIDE SEQUENCE [LARGE SCALE GENOMIC DNA]</scope>
    <source>
        <strain evidence="1 2">KUC8140</strain>
    </source>
</reference>